<name>D0U215_9CAUD</name>
<keyword evidence="1" id="KW-1188">Viral release from host cell</keyword>
<dbReference type="RefSeq" id="YP_003359122.1">
    <property type="nucleotide sequence ID" value="NC_013698.1"/>
</dbReference>
<keyword evidence="3" id="KW-0472">Membrane</keyword>
<keyword evidence="1" id="KW-1245">Viral tail assembly</keyword>
<dbReference type="GO" id="GO:0098003">
    <property type="term" value="P:viral tail assembly"/>
    <property type="evidence" value="ECO:0007669"/>
    <property type="project" value="UniProtKB-KW"/>
</dbReference>
<evidence type="ECO:0008006" key="6">
    <source>
        <dbReference type="Google" id="ProtNLM"/>
    </source>
</evidence>
<sequence length="1551" mass="161616">MSDEKYIAELGIEFTGQAQLDAALDVLADLSEKFPDLQRVADRAEKALANVAAATKNSTTNSKASASAIKAEADAFDDYAKTLREANAAAKDFAKGRVTGEELRGTDPRTLAPETQAGLLATDQAEKTTAIALLKEQERAEGQLAAAEQRLLAVQRQRAQSESDEASRQYKITEAYKERERAARELATAQANLASQAQNAKNASAFGGDVSTRLGQPESGLKAKDTTFARDMIAAQNAEDLKKAAQGGRDYANASVLMDAAISKNEQSSRAFSAQLRMQMQAQQDAEEGIRKTADAARRAADADLPRLRYALYDISTVAGIMGVAMGAATVATVGTAASYERAFADVRRTTGVTGDSADELYDKFVKLSTEIPESFENISSIGTLAGQLGVAEGRIASFTKTVAMFSATTDVTVDASATAFGRLDQLIEGVNGRYDALGSAILNVGINSVATESDIINISSQIAATGDQAGLTADEIIGLSGSLASLGVAPEAARGTVLRTFSEINSAVAGGGAALNDFASISGQSAADFSAAWGTEGGFTKTFIPFLKGIAAQGPEAETAIRALGITAQRDINTLLKMSQNADDVGDNLKLASAGFNDTSILTENFGIIAETTSAKMQVFAQTFQALIASIGSSTSGALPYFLDLLTDLLKTFIAMNDNPIGQFFSSLVLVGGGLVAMMALLSAGALRGAGSFLALKQAINESTLQAAVAKGGFTGLGASMLGAAGAAKAFRAALITTGIGALVVAGSFLLAEGITAVGDAMESGRSKAESYFGTLDGLGAAIKTDNAAAFAAEAEANKQKIIETVDSGKSWVGVMDEAAEAQANLAGATGAGTSAITDQTMKIGENTQAWIVQQLQQSEAFKKLFQNVDELNALQSGSSVSSAINSAQPGAAPVSAPPFDIEAFTQQLVTGGGEGGQAYIDAYRQKIEELAPGMSKRAIEAILNENEAYRSAVETSEMLGEGLKAGLADARLDTALTNALGTGLQGAAEDTFVLSDRFKGLMDDAYGVQNAMNQLSGYTSQLGQDFANSGAAVAFSGSSMQQVIQGIFDSSAGAGEAAARMQGLFNALVEGGFASAQQLAGLQSVIAGLTGGKAVAAQKFDMAPFTAGMKKATVAAAGRGGGGGGGAAKAIRTLVDYAGDLRKVFSRAFEIRFSADQGMDKITSTWNDARSAIVDANKEIADAIEKSNDALRDYQTEMARLSSDKANTEYWLSVARSYGDTLREGELNADLAEINDKISDSAKDLAKTQQDSASKTDAAHQILNKGLTGNSEAAIRNRAEILGLVGDYQDYVAQLAASGISQDELKRRTAELKEEFIRQAVQLGYNRTEVDKYARAFDDVTLAIQRVPKNVTVTGNVNPALQAINELEARLGGLSGKSYSGPSVSAGPIDDSNLAKAARARQLMTSIDLLTKQGLLSTSGLGLMQQDSLRRMKDALNSGNYRKGGYTGGGRPWDPAGTVHAREFVLNETGARMLPHSALNAMNQGRMPNIYKPVMQAPTGNGPAYTELSATDRQLLVDIANAAGLTISGNAITQAATAGTVEDSRRRGQ</sequence>
<dbReference type="NCBIfam" id="TIGR01760">
    <property type="entry name" value="tape_meas_TP901"/>
    <property type="match status" value="1"/>
</dbReference>
<feature type="transmembrane region" description="Helical" evidence="3">
    <location>
        <begin position="665"/>
        <end position="688"/>
    </location>
</feature>
<dbReference type="PANTHER" id="PTHR34491:SF74">
    <property type="entry name" value="DUF4456 DOMAIN-CONTAINING PROTEIN"/>
    <property type="match status" value="1"/>
</dbReference>
<keyword evidence="2" id="KW-0175">Coiled coil</keyword>
<evidence type="ECO:0000256" key="1">
    <source>
        <dbReference type="ARBA" id="ARBA00022465"/>
    </source>
</evidence>
<dbReference type="PANTHER" id="PTHR34491">
    <property type="entry name" value="A-TYPE INCLUSION PROTEIN, PUTATIVE-RELATED"/>
    <property type="match status" value="1"/>
</dbReference>
<protein>
    <recommendedName>
        <fullName evidence="6">Tape measure protein</fullName>
    </recommendedName>
</protein>
<dbReference type="KEGG" id="vg:8684217"/>
<evidence type="ECO:0000313" key="4">
    <source>
        <dbReference type="EMBL" id="ACY35927.1"/>
    </source>
</evidence>
<feature type="coiled-coil region" evidence="2">
    <location>
        <begin position="1175"/>
        <end position="1206"/>
    </location>
</feature>
<evidence type="ECO:0000256" key="3">
    <source>
        <dbReference type="SAM" id="Phobius"/>
    </source>
</evidence>
<dbReference type="EMBL" id="GQ241246">
    <property type="protein sequence ID" value="ACY35927.1"/>
    <property type="molecule type" value="Genomic_DNA"/>
</dbReference>
<feature type="transmembrane region" description="Helical" evidence="3">
    <location>
        <begin position="731"/>
        <end position="753"/>
    </location>
</feature>
<dbReference type="InterPro" id="IPR010090">
    <property type="entry name" value="Phage_tape_meas"/>
</dbReference>
<reference evidence="4 5" key="1">
    <citation type="journal article" date="2010" name="Microbiology">
        <title>The endolysins of bacteriophages CMP1 and CN77 are specific for the lysis of Clavibacter michiganensis strains.</title>
        <authorList>
            <person name="Wittmann J."/>
            <person name="Eichenlaub R."/>
            <person name="Dreiseikelmann B."/>
        </authorList>
    </citation>
    <scope>NUCLEOTIDE SEQUENCE [LARGE SCALE GENOMIC DNA]</scope>
</reference>
<dbReference type="GeneID" id="8684217"/>
<proteinExistence type="predicted"/>
<evidence type="ECO:0000313" key="5">
    <source>
        <dbReference type="Proteomes" id="UP000002628"/>
    </source>
</evidence>
<dbReference type="Proteomes" id="UP000002628">
    <property type="component" value="Segment"/>
</dbReference>
<gene>
    <name evidence="4" type="ORF">CMP1-31</name>
</gene>
<organism evidence="4 5">
    <name type="scientific">Clavibacter phage CMP1</name>
    <dbReference type="NCBI Taxonomy" id="686439"/>
    <lineage>
        <taxon>Viruses</taxon>
        <taxon>Duplodnaviria</taxon>
        <taxon>Heunggongvirae</taxon>
        <taxon>Uroviricota</taxon>
        <taxon>Caudoviricetes</taxon>
        <taxon>Cimpunavirus</taxon>
        <taxon>Cimpunavirus CMP1</taxon>
    </lineage>
</organism>
<feature type="coiled-coil region" evidence="2">
    <location>
        <begin position="27"/>
        <end position="57"/>
    </location>
</feature>
<keyword evidence="3" id="KW-0812">Transmembrane</keyword>
<accession>D0U215</accession>
<feature type="coiled-coil region" evidence="2">
    <location>
        <begin position="130"/>
        <end position="199"/>
    </location>
</feature>
<keyword evidence="3" id="KW-1133">Transmembrane helix</keyword>
<evidence type="ECO:0000256" key="2">
    <source>
        <dbReference type="SAM" id="Coils"/>
    </source>
</evidence>
<keyword evidence="5" id="KW-1185">Reference proteome</keyword>